<keyword evidence="8" id="KW-0067">ATP-binding</keyword>
<dbReference type="PANTHER" id="PTHR45453">
    <property type="entry name" value="PHOSPHATE REGULON SENSOR PROTEIN PHOR"/>
    <property type="match status" value="1"/>
</dbReference>
<dbReference type="GO" id="GO:0004721">
    <property type="term" value="F:phosphoprotein phosphatase activity"/>
    <property type="evidence" value="ECO:0007669"/>
    <property type="project" value="TreeGrafter"/>
</dbReference>
<dbReference type="EMBL" id="QSGO01000015">
    <property type="protein sequence ID" value="RHB33467.1"/>
    <property type="molecule type" value="Genomic_DNA"/>
</dbReference>
<comment type="caution">
    <text evidence="8">The sequence shown here is derived from an EMBL/GenBank/DDBJ whole genome shotgun (WGS) entry which is preliminary data.</text>
</comment>
<reference evidence="8 9" key="1">
    <citation type="submission" date="2018-08" db="EMBL/GenBank/DDBJ databases">
        <title>A genome reference for cultivated species of the human gut microbiota.</title>
        <authorList>
            <person name="Zou Y."/>
            <person name="Xue W."/>
            <person name="Luo G."/>
        </authorList>
    </citation>
    <scope>NUCLEOTIDE SEQUENCE [LARGE SCALE GENOMIC DNA]</scope>
    <source>
        <strain evidence="8 9">AM40-30BH</strain>
    </source>
</reference>
<keyword evidence="5" id="KW-0418">Kinase</keyword>
<evidence type="ECO:0000256" key="6">
    <source>
        <dbReference type="ARBA" id="ARBA00023012"/>
    </source>
</evidence>
<evidence type="ECO:0000256" key="1">
    <source>
        <dbReference type="ARBA" id="ARBA00000085"/>
    </source>
</evidence>
<dbReference type="GO" id="GO:0005886">
    <property type="term" value="C:plasma membrane"/>
    <property type="evidence" value="ECO:0007669"/>
    <property type="project" value="TreeGrafter"/>
</dbReference>
<evidence type="ECO:0000313" key="8">
    <source>
        <dbReference type="EMBL" id="RHB33467.1"/>
    </source>
</evidence>
<comment type="catalytic activity">
    <reaction evidence="1">
        <text>ATP + protein L-histidine = ADP + protein N-phospho-L-histidine.</text>
        <dbReference type="EC" id="2.7.13.3"/>
    </reaction>
</comment>
<proteinExistence type="predicted"/>
<dbReference type="AlphaFoldDB" id="A0A413VIR8"/>
<gene>
    <name evidence="8" type="ORF">DW888_15930</name>
</gene>
<keyword evidence="6" id="KW-0902">Two-component regulatory system</keyword>
<dbReference type="SMART" id="SM00387">
    <property type="entry name" value="HATPase_c"/>
    <property type="match status" value="1"/>
</dbReference>
<keyword evidence="8" id="KW-0547">Nucleotide-binding</keyword>
<dbReference type="Pfam" id="PF02518">
    <property type="entry name" value="HATPase_c"/>
    <property type="match status" value="1"/>
</dbReference>
<dbReference type="GO" id="GO:0016036">
    <property type="term" value="P:cellular response to phosphate starvation"/>
    <property type="evidence" value="ECO:0007669"/>
    <property type="project" value="TreeGrafter"/>
</dbReference>
<dbReference type="InterPro" id="IPR050351">
    <property type="entry name" value="BphY/WalK/GraS-like"/>
</dbReference>
<evidence type="ECO:0000256" key="4">
    <source>
        <dbReference type="ARBA" id="ARBA00022679"/>
    </source>
</evidence>
<dbReference type="RefSeq" id="WP_122201959.1">
    <property type="nucleotide sequence ID" value="NZ_CABJFV010000015.1"/>
</dbReference>
<keyword evidence="4" id="KW-0808">Transferase</keyword>
<evidence type="ECO:0000313" key="9">
    <source>
        <dbReference type="Proteomes" id="UP000284379"/>
    </source>
</evidence>
<protein>
    <recommendedName>
        <fullName evidence="2">histidine kinase</fullName>
        <ecNumber evidence="2">2.7.13.3</ecNumber>
    </recommendedName>
</protein>
<dbReference type="SUPFAM" id="SSF55874">
    <property type="entry name" value="ATPase domain of HSP90 chaperone/DNA topoisomerase II/histidine kinase"/>
    <property type="match status" value="1"/>
</dbReference>
<accession>A0A413VIR8</accession>
<evidence type="ECO:0000256" key="2">
    <source>
        <dbReference type="ARBA" id="ARBA00012438"/>
    </source>
</evidence>
<sequence length="479" mass="55771">MTNQNLIAQCNEAVIHFADECIKWQEQIEVLSSTMDESLAVPLGKKLCALSASREEMDIYRRMFAANEECSPMNVGEICRKYINDYNSDKNHKKYHNMYRKKDAREVRTRRLNQILIAPDIETPEQKREAWTLYNYSPLFRLAFTQILDNAVKYSMPNTTIDMQMEVHDEYKQITFSNFGPRLEEDEAKRVLEHEYRGINAQYLTTEGHGLGLSIVKEIADSQEVQVIVESGEEASNSYDNVPYELFSIILVFPHRDTPASAPAFLQDISDNTAIGIYLHEMNRVIRTCYRKLSDICNWATSNRQELPEEMFFICNCMRVSYLHMQALFFYIDYLLLPPDMCVYGNPLEKTVSLDTILNNICVAYRDELEYDKDFLPSFSFPAKELLLYIYLNGIVYHLLEHRKVKEEKLEMNIDIETSSVVFRVKSGFNDLGRNEKPVSLAEMEHLDCHRWGFYNSILQNTTSGFTSVINKTVILYIK</sequence>
<dbReference type="InterPro" id="IPR003594">
    <property type="entry name" value="HATPase_dom"/>
</dbReference>
<evidence type="ECO:0000259" key="7">
    <source>
        <dbReference type="SMART" id="SM00387"/>
    </source>
</evidence>
<dbReference type="Gene3D" id="3.30.565.10">
    <property type="entry name" value="Histidine kinase-like ATPase, C-terminal domain"/>
    <property type="match status" value="1"/>
</dbReference>
<dbReference type="PANTHER" id="PTHR45453:SF1">
    <property type="entry name" value="PHOSPHATE REGULON SENSOR PROTEIN PHOR"/>
    <property type="match status" value="1"/>
</dbReference>
<organism evidence="8 9">
    <name type="scientific">Bacteroides nordii</name>
    <dbReference type="NCBI Taxonomy" id="291645"/>
    <lineage>
        <taxon>Bacteria</taxon>
        <taxon>Pseudomonadati</taxon>
        <taxon>Bacteroidota</taxon>
        <taxon>Bacteroidia</taxon>
        <taxon>Bacteroidales</taxon>
        <taxon>Bacteroidaceae</taxon>
        <taxon>Bacteroides</taxon>
    </lineage>
</organism>
<dbReference type="Proteomes" id="UP000284379">
    <property type="component" value="Unassembled WGS sequence"/>
</dbReference>
<name>A0A413VIR8_9BACE</name>
<dbReference type="GO" id="GO:0000155">
    <property type="term" value="F:phosphorelay sensor kinase activity"/>
    <property type="evidence" value="ECO:0007669"/>
    <property type="project" value="TreeGrafter"/>
</dbReference>
<dbReference type="InterPro" id="IPR036890">
    <property type="entry name" value="HATPase_C_sf"/>
</dbReference>
<feature type="domain" description="Histidine kinase/HSP90-like ATPase" evidence="7">
    <location>
        <begin position="135"/>
        <end position="257"/>
    </location>
</feature>
<keyword evidence="3" id="KW-0597">Phosphoprotein</keyword>
<evidence type="ECO:0000256" key="3">
    <source>
        <dbReference type="ARBA" id="ARBA00022553"/>
    </source>
</evidence>
<evidence type="ECO:0000256" key="5">
    <source>
        <dbReference type="ARBA" id="ARBA00022777"/>
    </source>
</evidence>
<dbReference type="EC" id="2.7.13.3" evidence="2"/>
<dbReference type="GO" id="GO:0005524">
    <property type="term" value="F:ATP binding"/>
    <property type="evidence" value="ECO:0007669"/>
    <property type="project" value="UniProtKB-KW"/>
</dbReference>